<name>A0ABY4P8Q0_9LACO</name>
<dbReference type="Gene3D" id="2.70.70.10">
    <property type="entry name" value="Glucose Permease (Domain IIA)"/>
    <property type="match status" value="1"/>
</dbReference>
<evidence type="ECO:0000256" key="6">
    <source>
        <dbReference type="ARBA" id="ARBA00022777"/>
    </source>
</evidence>
<evidence type="ECO:0000256" key="2">
    <source>
        <dbReference type="ARBA" id="ARBA00022448"/>
    </source>
</evidence>
<dbReference type="InterPro" id="IPR050890">
    <property type="entry name" value="PTS_EIIA_component"/>
</dbReference>
<organism evidence="8 9">
    <name type="scientific">Bombilactobacillus folatiphilus</name>
    <dbReference type="NCBI Taxonomy" id="2923362"/>
    <lineage>
        <taxon>Bacteria</taxon>
        <taxon>Bacillati</taxon>
        <taxon>Bacillota</taxon>
        <taxon>Bacilli</taxon>
        <taxon>Lactobacillales</taxon>
        <taxon>Lactobacillaceae</taxon>
        <taxon>Bombilactobacillus</taxon>
    </lineage>
</organism>
<reference evidence="8" key="1">
    <citation type="journal article" date="2022" name="Int. J. Syst. Evol. Microbiol.">
        <title>Apilactobacillus apisilvae sp. nov., Nicolia spurrieriana gen. nov. sp. nov., Bombilactobacillus folatiphilus sp. nov. and Bombilactobacillus thymidiniphilus sp. nov., four new lactic acid bacterial isolates from stingless bees Tetragonula carbonaria and Austroplebeia australis.</title>
        <authorList>
            <person name="Oliphant S.A."/>
            <person name="Watson-Haigh N.S."/>
            <person name="Sumby K.M."/>
            <person name="Gardner J."/>
            <person name="Groom S."/>
            <person name="Jiranek V."/>
        </authorList>
    </citation>
    <scope>NUCLEOTIDE SEQUENCE</scope>
    <source>
        <strain evidence="8">SG4_D2</strain>
    </source>
</reference>
<dbReference type="InterPro" id="IPR011055">
    <property type="entry name" value="Dup_hybrid_motif"/>
</dbReference>
<sequence>MFGFKKKKVVSNAIVAPVNGELIALSELQDGVFSSGMMGQGYAVVPSDGNVVAPINGTVVSIFPTKHALTFKDDQGHEILLHLGIDTVELAGKPFVIKVQEGQSVTTGTQLAQMDLAMIQADDKNPSVILIWTNLKDEQLKLTASGTVAAGEAVAELK</sequence>
<evidence type="ECO:0000313" key="9">
    <source>
        <dbReference type="Proteomes" id="UP000831495"/>
    </source>
</evidence>
<keyword evidence="2" id="KW-0813">Transport</keyword>
<dbReference type="EMBL" id="CP093366">
    <property type="protein sequence ID" value="UQS81971.1"/>
    <property type="molecule type" value="Genomic_DNA"/>
</dbReference>
<dbReference type="NCBIfam" id="TIGR00830">
    <property type="entry name" value="PTBA"/>
    <property type="match status" value="1"/>
</dbReference>
<keyword evidence="5" id="KW-0598">Phosphotransferase system</keyword>
<dbReference type="InterPro" id="IPR001127">
    <property type="entry name" value="PTS_EIIA_1_perm"/>
</dbReference>
<keyword evidence="9" id="KW-1185">Reference proteome</keyword>
<protein>
    <submittedName>
        <fullName evidence="8">PTS glucose transporter subunit IIA</fullName>
    </submittedName>
</protein>
<evidence type="ECO:0000256" key="3">
    <source>
        <dbReference type="ARBA" id="ARBA00022597"/>
    </source>
</evidence>
<evidence type="ECO:0000256" key="4">
    <source>
        <dbReference type="ARBA" id="ARBA00022679"/>
    </source>
</evidence>
<evidence type="ECO:0000256" key="1">
    <source>
        <dbReference type="ARBA" id="ARBA00004496"/>
    </source>
</evidence>
<dbReference type="Proteomes" id="UP000831495">
    <property type="component" value="Chromosome"/>
</dbReference>
<evidence type="ECO:0000256" key="5">
    <source>
        <dbReference type="ARBA" id="ARBA00022683"/>
    </source>
</evidence>
<dbReference type="PANTHER" id="PTHR45008:SF1">
    <property type="entry name" value="PTS SYSTEM GLUCOSE-SPECIFIC EIIA COMPONENT"/>
    <property type="match status" value="1"/>
</dbReference>
<dbReference type="Pfam" id="PF00358">
    <property type="entry name" value="PTS_EIIA_1"/>
    <property type="match status" value="1"/>
</dbReference>
<keyword evidence="3 8" id="KW-0762">Sugar transport</keyword>
<dbReference type="SUPFAM" id="SSF51261">
    <property type="entry name" value="Duplicated hybrid motif"/>
    <property type="match status" value="1"/>
</dbReference>
<evidence type="ECO:0000313" key="8">
    <source>
        <dbReference type="EMBL" id="UQS81971.1"/>
    </source>
</evidence>
<dbReference type="PROSITE" id="PS51093">
    <property type="entry name" value="PTS_EIIA_TYPE_1"/>
    <property type="match status" value="1"/>
</dbReference>
<proteinExistence type="predicted"/>
<keyword evidence="6" id="KW-0418">Kinase</keyword>
<evidence type="ECO:0000259" key="7">
    <source>
        <dbReference type="PROSITE" id="PS51093"/>
    </source>
</evidence>
<comment type="subcellular location">
    <subcellularLocation>
        <location evidence="1">Cytoplasm</location>
    </subcellularLocation>
</comment>
<gene>
    <name evidence="8" type="ORF">MOO45_07220</name>
</gene>
<dbReference type="RefSeq" id="WP_249514239.1">
    <property type="nucleotide sequence ID" value="NZ_CP093366.1"/>
</dbReference>
<keyword evidence="4" id="KW-0808">Transferase</keyword>
<accession>A0ABY4P8Q0</accession>
<feature type="domain" description="PTS EIIA type-1" evidence="7">
    <location>
        <begin position="30"/>
        <end position="134"/>
    </location>
</feature>
<dbReference type="PANTHER" id="PTHR45008">
    <property type="entry name" value="PTS SYSTEM GLUCOSE-SPECIFIC EIIA COMPONENT"/>
    <property type="match status" value="1"/>
</dbReference>
<dbReference type="PROSITE" id="PS00371">
    <property type="entry name" value="PTS_EIIA_TYPE_1_HIS"/>
    <property type="match status" value="1"/>
</dbReference>